<dbReference type="InterPro" id="IPR029068">
    <property type="entry name" value="Glyas_Bleomycin-R_OHBP_Dase"/>
</dbReference>
<evidence type="ECO:0000259" key="1">
    <source>
        <dbReference type="PROSITE" id="PS51819"/>
    </source>
</evidence>
<sequence length="115" mass="12853">MARVIGFEMSSQDPEMAAAFYSNVFGWEVAEPNWDYWAVSTGEAKHGIDGGIGRGPSNYPHGTRIQVERQSIDEALVKAKENGAKIIRDKMEFDDFYLAYLNDPVGIGFGLYQNK</sequence>
<dbReference type="PANTHER" id="PTHR33993:SF2">
    <property type="entry name" value="VOC DOMAIN-CONTAINING PROTEIN"/>
    <property type="match status" value="1"/>
</dbReference>
<dbReference type="RefSeq" id="WP_301136081.1">
    <property type="nucleotide sequence ID" value="NZ_JAUHTQ010000001.1"/>
</dbReference>
<comment type="caution">
    <text evidence="2">The sequence shown here is derived from an EMBL/GenBank/DDBJ whole genome shotgun (WGS) entry which is preliminary data.</text>
</comment>
<reference evidence="2" key="1">
    <citation type="submission" date="2023-07" db="EMBL/GenBank/DDBJ databases">
        <title>Ureibacillus sp. isolated from freshwater well.</title>
        <authorList>
            <person name="Kirdat K."/>
            <person name="Bhatt A."/>
            <person name="Teware R."/>
            <person name="Bhavsar Y."/>
            <person name="Yadav A."/>
        </authorList>
    </citation>
    <scope>NUCLEOTIDE SEQUENCE</scope>
    <source>
        <strain evidence="2">BA0131</strain>
    </source>
</reference>
<proteinExistence type="predicted"/>
<name>A0ABT8GKM6_9BACL</name>
<dbReference type="SUPFAM" id="SSF54593">
    <property type="entry name" value="Glyoxalase/Bleomycin resistance protein/Dihydroxybiphenyl dioxygenase"/>
    <property type="match status" value="1"/>
</dbReference>
<accession>A0ABT8GKM6</accession>
<dbReference type="InterPro" id="IPR041581">
    <property type="entry name" value="Glyoxalase_6"/>
</dbReference>
<dbReference type="PANTHER" id="PTHR33993">
    <property type="entry name" value="GLYOXALASE-RELATED"/>
    <property type="match status" value="1"/>
</dbReference>
<dbReference type="PROSITE" id="PS51819">
    <property type="entry name" value="VOC"/>
    <property type="match status" value="1"/>
</dbReference>
<dbReference type="InterPro" id="IPR052164">
    <property type="entry name" value="Anthracycline_SecMetBiosynth"/>
</dbReference>
<dbReference type="EMBL" id="JAUHTQ010000001">
    <property type="protein sequence ID" value="MDN4491967.1"/>
    <property type="molecule type" value="Genomic_DNA"/>
</dbReference>
<protein>
    <submittedName>
        <fullName evidence="2">VOC family protein</fullName>
    </submittedName>
</protein>
<keyword evidence="3" id="KW-1185">Reference proteome</keyword>
<evidence type="ECO:0000313" key="3">
    <source>
        <dbReference type="Proteomes" id="UP001172743"/>
    </source>
</evidence>
<evidence type="ECO:0000313" key="2">
    <source>
        <dbReference type="EMBL" id="MDN4491967.1"/>
    </source>
</evidence>
<organism evidence="2 3">
    <name type="scientific">Ureibacillus aquaedulcis</name>
    <dbReference type="NCBI Taxonomy" id="3058421"/>
    <lineage>
        <taxon>Bacteria</taxon>
        <taxon>Bacillati</taxon>
        <taxon>Bacillota</taxon>
        <taxon>Bacilli</taxon>
        <taxon>Bacillales</taxon>
        <taxon>Caryophanaceae</taxon>
        <taxon>Ureibacillus</taxon>
    </lineage>
</organism>
<dbReference type="Pfam" id="PF18029">
    <property type="entry name" value="Glyoxalase_6"/>
    <property type="match status" value="1"/>
</dbReference>
<dbReference type="Gene3D" id="3.10.180.10">
    <property type="entry name" value="2,3-Dihydroxybiphenyl 1,2-Dioxygenase, domain 1"/>
    <property type="match status" value="1"/>
</dbReference>
<feature type="domain" description="VOC" evidence="1">
    <location>
        <begin position="3"/>
        <end position="114"/>
    </location>
</feature>
<dbReference type="InterPro" id="IPR037523">
    <property type="entry name" value="VOC_core"/>
</dbReference>
<dbReference type="Proteomes" id="UP001172743">
    <property type="component" value="Unassembled WGS sequence"/>
</dbReference>
<gene>
    <name evidence="2" type="ORF">QYB95_00325</name>
</gene>